<accession>A0A0F9YP73</accession>
<dbReference type="EMBL" id="LBOK01000049">
    <property type="protein sequence ID" value="KKP33163.1"/>
    <property type="molecule type" value="Genomic_DNA"/>
</dbReference>
<organism evidence="1 2">
    <name type="scientific">Candidatus Roizmanbacteria bacterium GW2011_GWA2_32_13</name>
    <dbReference type="NCBI Taxonomy" id="1618475"/>
    <lineage>
        <taxon>Bacteria</taxon>
        <taxon>Candidatus Roizmaniibacteriota</taxon>
    </lineage>
</organism>
<sequence length="42" mass="4991">MRSSLFGFIELILLISLILFYRTFACFTTQTEKSEFEPHTRC</sequence>
<evidence type="ECO:0000313" key="1">
    <source>
        <dbReference type="EMBL" id="KKP33163.1"/>
    </source>
</evidence>
<name>A0A0F9YP73_9BACT</name>
<dbReference type="AlphaFoldDB" id="A0A0F9YP73"/>
<comment type="caution">
    <text evidence="1">The sequence shown here is derived from an EMBL/GenBank/DDBJ whole genome shotgun (WGS) entry which is preliminary data.</text>
</comment>
<reference evidence="1 2" key="1">
    <citation type="journal article" date="2015" name="Nature">
        <title>rRNA introns, odd ribosomes, and small enigmatic genomes across a large radiation of phyla.</title>
        <authorList>
            <person name="Brown C.T."/>
            <person name="Hug L.A."/>
            <person name="Thomas B.C."/>
            <person name="Sharon I."/>
            <person name="Castelle C.J."/>
            <person name="Singh A."/>
            <person name="Wilkins M.J."/>
            <person name="Williams K.H."/>
            <person name="Banfield J.F."/>
        </authorList>
    </citation>
    <scope>NUCLEOTIDE SEQUENCE [LARGE SCALE GENOMIC DNA]</scope>
</reference>
<gene>
    <name evidence="1" type="ORF">UR23_C0049G0005</name>
</gene>
<protein>
    <submittedName>
        <fullName evidence="1">Uncharacterized protein</fullName>
    </submittedName>
</protein>
<proteinExistence type="predicted"/>
<evidence type="ECO:0000313" key="2">
    <source>
        <dbReference type="Proteomes" id="UP000034349"/>
    </source>
</evidence>
<dbReference type="Proteomes" id="UP000034349">
    <property type="component" value="Unassembled WGS sequence"/>
</dbReference>